<dbReference type="Proteomes" id="UP000032305">
    <property type="component" value="Unassembled WGS sequence"/>
</dbReference>
<dbReference type="EMBL" id="BBPI01000069">
    <property type="protein sequence ID" value="GAM01899.1"/>
    <property type="molecule type" value="Genomic_DNA"/>
</dbReference>
<accession>A0A0A1WAE3</accession>
<dbReference type="AlphaFoldDB" id="A0A0A1WAE3"/>
<sequence>MHVMHMQVKHIYAPALIECGKSLAHNAAMANGTRKKTFLREWRRLKPGRTLEAVAEELHISQPQLGRIEKGQQPYNQDLLEALADMYGCTVADLLMRDPTDKDAIWSVWDQAKPGQRAQIVEVAKTLVRTGTDS</sequence>
<dbReference type="GO" id="GO:0003677">
    <property type="term" value="F:DNA binding"/>
    <property type="evidence" value="ECO:0007669"/>
    <property type="project" value="InterPro"/>
</dbReference>
<proteinExistence type="predicted"/>
<name>A0A0A1WAE3_9SPHN</name>
<gene>
    <name evidence="2" type="ORF">SP5_069_01430</name>
</gene>
<dbReference type="eggNOG" id="COG1396">
    <property type="taxonomic scope" value="Bacteria"/>
</dbReference>
<feature type="domain" description="HTH cro/C1-type" evidence="1">
    <location>
        <begin position="39"/>
        <end position="94"/>
    </location>
</feature>
<evidence type="ECO:0000313" key="3">
    <source>
        <dbReference type="Proteomes" id="UP000032305"/>
    </source>
</evidence>
<reference evidence="2 3" key="1">
    <citation type="submission" date="2014-11" db="EMBL/GenBank/DDBJ databases">
        <title>Whole genome shotgun sequence of Sphingomonas parapaucimobilis NBRC 15100.</title>
        <authorList>
            <person name="Katano-Makiyama Y."/>
            <person name="Hosoyama A."/>
            <person name="Hashimoto M."/>
            <person name="Hosoyama Y."/>
            <person name="Noguchi M."/>
            <person name="Numata M."/>
            <person name="Tsuchikane K."/>
            <person name="Hirakata S."/>
            <person name="Uohara A."/>
            <person name="Shimodaira J."/>
            <person name="Ohji S."/>
            <person name="Ichikawa N."/>
            <person name="Kimura A."/>
            <person name="Yamazoe A."/>
            <person name="Fujita N."/>
        </authorList>
    </citation>
    <scope>NUCLEOTIDE SEQUENCE [LARGE SCALE GENOMIC DNA]</scope>
    <source>
        <strain evidence="2 3">NBRC 15100</strain>
    </source>
</reference>
<dbReference type="InterPro" id="IPR010982">
    <property type="entry name" value="Lambda_DNA-bd_dom_sf"/>
</dbReference>
<organism evidence="2 3">
    <name type="scientific">Sphingomonas parapaucimobilis NBRC 15100</name>
    <dbReference type="NCBI Taxonomy" id="1219049"/>
    <lineage>
        <taxon>Bacteria</taxon>
        <taxon>Pseudomonadati</taxon>
        <taxon>Pseudomonadota</taxon>
        <taxon>Alphaproteobacteria</taxon>
        <taxon>Sphingomonadales</taxon>
        <taxon>Sphingomonadaceae</taxon>
        <taxon>Sphingomonas</taxon>
    </lineage>
</organism>
<keyword evidence="3" id="KW-1185">Reference proteome</keyword>
<evidence type="ECO:0000259" key="1">
    <source>
        <dbReference type="PROSITE" id="PS50943"/>
    </source>
</evidence>
<evidence type="ECO:0000313" key="2">
    <source>
        <dbReference type="EMBL" id="GAM01899.1"/>
    </source>
</evidence>
<protein>
    <recommendedName>
        <fullName evidence="1">HTH cro/C1-type domain-containing protein</fullName>
    </recommendedName>
</protein>
<dbReference type="Gene3D" id="1.10.260.40">
    <property type="entry name" value="lambda repressor-like DNA-binding domains"/>
    <property type="match status" value="1"/>
</dbReference>
<dbReference type="InterPro" id="IPR001387">
    <property type="entry name" value="Cro/C1-type_HTH"/>
</dbReference>
<comment type="caution">
    <text evidence="2">The sequence shown here is derived from an EMBL/GenBank/DDBJ whole genome shotgun (WGS) entry which is preliminary data.</text>
</comment>
<dbReference type="PROSITE" id="PS50943">
    <property type="entry name" value="HTH_CROC1"/>
    <property type="match status" value="1"/>
</dbReference>
<dbReference type="CDD" id="cd00093">
    <property type="entry name" value="HTH_XRE"/>
    <property type="match status" value="1"/>
</dbReference>
<dbReference type="SMART" id="SM00530">
    <property type="entry name" value="HTH_XRE"/>
    <property type="match status" value="1"/>
</dbReference>
<dbReference type="SUPFAM" id="SSF47413">
    <property type="entry name" value="lambda repressor-like DNA-binding domains"/>
    <property type="match status" value="1"/>
</dbReference>
<dbReference type="Pfam" id="PF13560">
    <property type="entry name" value="HTH_31"/>
    <property type="match status" value="1"/>
</dbReference>